<dbReference type="InterPro" id="IPR036440">
    <property type="entry name" value="Peptidase_C15-like_sf"/>
</dbReference>
<reference evidence="16" key="1">
    <citation type="submission" date="2020-04" db="EMBL/GenBank/DDBJ databases">
        <title>Hybrid Assembly of Korean Phytophthora infestans isolates.</title>
        <authorList>
            <person name="Prokchorchik M."/>
            <person name="Lee Y."/>
            <person name="Seo J."/>
            <person name="Cho J.-H."/>
            <person name="Park Y.-E."/>
            <person name="Jang D.-C."/>
            <person name="Im J.-S."/>
            <person name="Choi J.-G."/>
            <person name="Park H.-J."/>
            <person name="Lee G.-B."/>
            <person name="Lee Y.-G."/>
            <person name="Hong S.-Y."/>
            <person name="Cho K."/>
            <person name="Sohn K.H."/>
        </authorList>
    </citation>
    <scope>NUCLEOTIDE SEQUENCE</scope>
    <source>
        <strain evidence="16">KR_1_A1</strain>
        <strain evidence="17">KR_2_A2</strain>
    </source>
</reference>
<evidence type="ECO:0000256" key="2">
    <source>
        <dbReference type="ARBA" id="ARBA00022448"/>
    </source>
</evidence>
<protein>
    <submittedName>
        <fullName evidence="16">Inward rectifier potassium channel C-terminal domain</fullName>
    </submittedName>
</protein>
<dbReference type="GO" id="GO:0034702">
    <property type="term" value="C:monoatomic ion channel complex"/>
    <property type="evidence" value="ECO:0007669"/>
    <property type="project" value="UniProtKB-KW"/>
</dbReference>
<dbReference type="Gene3D" id="2.60.40.1400">
    <property type="entry name" value="G protein-activated inward rectifier potassium channel 1"/>
    <property type="match status" value="2"/>
</dbReference>
<feature type="transmembrane region" description="Helical" evidence="13">
    <location>
        <begin position="158"/>
        <end position="176"/>
    </location>
</feature>
<feature type="domain" description="Potassium channel" evidence="14">
    <location>
        <begin position="526"/>
        <end position="598"/>
    </location>
</feature>
<evidence type="ECO:0000256" key="1">
    <source>
        <dbReference type="ARBA" id="ARBA00004141"/>
    </source>
</evidence>
<keyword evidence="10 11" id="KW-0407">Ion channel</keyword>
<evidence type="ECO:0000313" key="16">
    <source>
        <dbReference type="EMBL" id="KAF4038872.1"/>
    </source>
</evidence>
<dbReference type="InterPro" id="IPR013518">
    <property type="entry name" value="K_chnl_inward-rec_Kir_cyto"/>
</dbReference>
<dbReference type="GO" id="GO:1990573">
    <property type="term" value="P:potassium ion import across plasma membrane"/>
    <property type="evidence" value="ECO:0007669"/>
    <property type="project" value="TreeGrafter"/>
</dbReference>
<comment type="subcellular location">
    <subcellularLocation>
        <location evidence="1 11">Membrane</location>
        <topology evidence="1 11">Multi-pass membrane protein</topology>
    </subcellularLocation>
</comment>
<comment type="caution">
    <text evidence="16">The sequence shown here is derived from an EMBL/GenBank/DDBJ whole genome shotgun (WGS) entry which is preliminary data.</text>
</comment>
<dbReference type="InterPro" id="IPR016449">
    <property type="entry name" value="K_chnl_inward-rec_Kir"/>
</dbReference>
<dbReference type="EMBL" id="WSZM01000184">
    <property type="protein sequence ID" value="KAF4038872.1"/>
    <property type="molecule type" value="Genomic_DNA"/>
</dbReference>
<feature type="transmembrane region" description="Helical" evidence="13">
    <location>
        <begin position="580"/>
        <end position="601"/>
    </location>
</feature>
<evidence type="ECO:0000256" key="8">
    <source>
        <dbReference type="ARBA" id="ARBA00023065"/>
    </source>
</evidence>
<feature type="compositionally biased region" description="Basic and acidic residues" evidence="12">
    <location>
        <begin position="455"/>
        <end position="467"/>
    </location>
</feature>
<name>A0A833WE86_PHYIN</name>
<feature type="transmembrane region" description="Helical" evidence="13">
    <location>
        <begin position="80"/>
        <end position="112"/>
    </location>
</feature>
<evidence type="ECO:0000256" key="11">
    <source>
        <dbReference type="RuleBase" id="RU003822"/>
    </source>
</evidence>
<feature type="domain" description="Inward rectifier potassium channel C-terminal" evidence="15">
    <location>
        <begin position="677"/>
        <end position="760"/>
    </location>
</feature>
<evidence type="ECO:0000313" key="17">
    <source>
        <dbReference type="EMBL" id="KAF4143554.1"/>
    </source>
</evidence>
<feature type="transmembrane region" description="Helical" evidence="13">
    <location>
        <begin position="552"/>
        <end position="568"/>
    </location>
</feature>
<keyword evidence="8 11" id="KW-0406">Ion transport</keyword>
<sequence>MPPSKNHSIPSRSPGHQQRSAEHPCPCTFNESSSGICDLNVWQGTTLDDEAAQSGKRLLRPNLPVIKCKHWTQLRFPARLYHLVSIGWIPLLCVFIGVYVAVVGVFALLFAACYGLPKSSENARNYFNLSLQTLSSCGYGDLSPANTCSRLMGGMESFLSMLLVSFMTGVAFVKFARPHPTIAFSNVFTVSRGESGLEMRFRVANETHRDLASKGDIIDVGFKLILMRIETGQHGEKRLCYYDLKLNIARIISLRLEIELIHTIDTTSPFIDQTSDDVERSDFVLILLASGLDENLHDIVHKKYEYSREAMRWSAKFLPMLDWDSHHKFIELDLHKISAVTPLVNNSAYDHAIDMDITSFPVQDKDSSSSSSCNESNRELVRNTSYSSSRDHQAEDIISHKMADGSLCGISDNHDNAAAIQRLDKRGQHNEDEPESKCHSASGRPSTPPRSTQRQRRDVSRSYRHHDHDFFGKEQPMSLLQRRVRVKNRSCRLLLNGIYQRALAASWPNLLLCLIACYLAVVATIALIIAISIHEPLTQRTQNDFGLKYGELFFFCVQTISTVGYGTLSPRQNSDVANFFVFLLIFSGLFVSTLVTGITWAKFSIPKASTLLYSDFLLLTTFHSHRAVMFRAASNRKFGVLVEGSFRMTVIVLDRNFGRRETHELHLVRNVWPIINLCNTLTHIIDESSPLYHLSTSELLSGDHFFVVLFTGQDDVISDTMVARKAYHACDILVDHHFEDNITLTPDGLYIDLDAINATYCDSDLNPIEEPDRSPSSVDPATNNDIDSPHSSYKLIFSSRGFGKFGDILENPTTFLATTLAEHPKVTESHVLEVSKQSCAEELAEMYARAEDRGRPCNFLHFGVSAIARALKLEQVGYNVADFRIPDECR</sequence>
<feature type="region of interest" description="Disordered" evidence="12">
    <location>
        <begin position="1"/>
        <end position="23"/>
    </location>
</feature>
<organism evidence="16 18">
    <name type="scientific">Phytophthora infestans</name>
    <name type="common">Potato late blight agent</name>
    <name type="synonym">Botrytis infestans</name>
    <dbReference type="NCBI Taxonomy" id="4787"/>
    <lineage>
        <taxon>Eukaryota</taxon>
        <taxon>Sar</taxon>
        <taxon>Stramenopiles</taxon>
        <taxon>Oomycota</taxon>
        <taxon>Peronosporomycetes</taxon>
        <taxon>Peronosporales</taxon>
        <taxon>Peronosporaceae</taxon>
        <taxon>Phytophthora</taxon>
    </lineage>
</organism>
<feature type="region of interest" description="Disordered" evidence="12">
    <location>
        <begin position="426"/>
        <end position="467"/>
    </location>
</feature>
<evidence type="ECO:0000256" key="3">
    <source>
        <dbReference type="ARBA" id="ARBA00022538"/>
    </source>
</evidence>
<dbReference type="InterPro" id="IPR014756">
    <property type="entry name" value="Ig_E-set"/>
</dbReference>
<dbReference type="GO" id="GO:0034765">
    <property type="term" value="P:regulation of monoatomic ion transmembrane transport"/>
    <property type="evidence" value="ECO:0007669"/>
    <property type="project" value="TreeGrafter"/>
</dbReference>
<evidence type="ECO:0000256" key="9">
    <source>
        <dbReference type="ARBA" id="ARBA00023136"/>
    </source>
</evidence>
<dbReference type="PANTHER" id="PTHR11767">
    <property type="entry name" value="INWARD RECTIFIER POTASSIUM CHANNEL"/>
    <property type="match status" value="1"/>
</dbReference>
<evidence type="ECO:0000259" key="14">
    <source>
        <dbReference type="Pfam" id="PF07885"/>
    </source>
</evidence>
<dbReference type="AlphaFoldDB" id="A0A833WE86"/>
<dbReference type="SUPFAM" id="SSF81296">
    <property type="entry name" value="E set domains"/>
    <property type="match status" value="2"/>
</dbReference>
<dbReference type="InterPro" id="IPR041647">
    <property type="entry name" value="IRK_C"/>
</dbReference>
<keyword evidence="7 13" id="KW-1133">Transmembrane helix</keyword>
<feature type="region of interest" description="Disordered" evidence="12">
    <location>
        <begin position="361"/>
        <end position="392"/>
    </location>
</feature>
<keyword evidence="18" id="KW-1185">Reference proteome</keyword>
<dbReference type="SUPFAM" id="SSF81324">
    <property type="entry name" value="Voltage-gated potassium channels"/>
    <property type="match status" value="2"/>
</dbReference>
<dbReference type="Proteomes" id="UP000602510">
    <property type="component" value="Unassembled WGS sequence"/>
</dbReference>
<gene>
    <name evidence="16" type="ORF">GN244_ATG08853</name>
    <name evidence="17" type="ORF">GN958_ATG07287</name>
</gene>
<evidence type="ECO:0000256" key="7">
    <source>
        <dbReference type="ARBA" id="ARBA00022989"/>
    </source>
</evidence>
<feature type="transmembrane region" description="Helical" evidence="13">
    <location>
        <begin position="510"/>
        <end position="532"/>
    </location>
</feature>
<feature type="compositionally biased region" description="Polar residues" evidence="12">
    <location>
        <begin position="443"/>
        <end position="452"/>
    </location>
</feature>
<feature type="compositionally biased region" description="Polar residues" evidence="12">
    <location>
        <begin position="1"/>
        <end position="18"/>
    </location>
</feature>
<evidence type="ECO:0000256" key="5">
    <source>
        <dbReference type="ARBA" id="ARBA00022882"/>
    </source>
</evidence>
<feature type="domain" description="Inward rectifier potassium channel C-terminal" evidence="15">
    <location>
        <begin position="182"/>
        <end position="341"/>
    </location>
</feature>
<comment type="similarity">
    <text evidence="11">Belongs to the inward rectifier-type potassium channel (TC 1.A.2.1) family.</text>
</comment>
<evidence type="ECO:0000256" key="13">
    <source>
        <dbReference type="SAM" id="Phobius"/>
    </source>
</evidence>
<dbReference type="SUPFAM" id="SSF53182">
    <property type="entry name" value="Pyrrolidone carboxyl peptidase (pyroglutamate aminopeptidase)"/>
    <property type="match status" value="1"/>
</dbReference>
<evidence type="ECO:0000256" key="6">
    <source>
        <dbReference type="ARBA" id="ARBA00022958"/>
    </source>
</evidence>
<evidence type="ECO:0000259" key="15">
    <source>
        <dbReference type="Pfam" id="PF17655"/>
    </source>
</evidence>
<keyword evidence="6 11" id="KW-0630">Potassium</keyword>
<feature type="compositionally biased region" description="Polar residues" evidence="12">
    <location>
        <begin position="774"/>
        <end position="786"/>
    </location>
</feature>
<dbReference type="Pfam" id="PF07885">
    <property type="entry name" value="Ion_trans_2"/>
    <property type="match status" value="1"/>
</dbReference>
<accession>A0A833WE86</accession>
<keyword evidence="4 11" id="KW-0812">Transmembrane</keyword>
<dbReference type="GO" id="GO:0005886">
    <property type="term" value="C:plasma membrane"/>
    <property type="evidence" value="ECO:0007669"/>
    <property type="project" value="TreeGrafter"/>
</dbReference>
<feature type="region of interest" description="Disordered" evidence="12">
    <location>
        <begin position="766"/>
        <end position="786"/>
    </location>
</feature>
<dbReference type="Gene3D" id="1.10.287.70">
    <property type="match status" value="2"/>
</dbReference>
<evidence type="ECO:0000256" key="4">
    <source>
        <dbReference type="ARBA" id="ARBA00022692"/>
    </source>
</evidence>
<proteinExistence type="inferred from homology"/>
<dbReference type="GO" id="GO:0005242">
    <property type="term" value="F:inward rectifier potassium channel activity"/>
    <property type="evidence" value="ECO:0007669"/>
    <property type="project" value="InterPro"/>
</dbReference>
<dbReference type="InterPro" id="IPR013099">
    <property type="entry name" value="K_chnl_dom"/>
</dbReference>
<feature type="compositionally biased region" description="Basic and acidic residues" evidence="12">
    <location>
        <begin position="426"/>
        <end position="438"/>
    </location>
</feature>
<dbReference type="Gene3D" id="3.40.630.20">
    <property type="entry name" value="Peptidase C15, pyroglutamyl peptidase I-like"/>
    <property type="match status" value="1"/>
</dbReference>
<dbReference type="Pfam" id="PF17655">
    <property type="entry name" value="IRK_C"/>
    <property type="match status" value="2"/>
</dbReference>
<evidence type="ECO:0000313" key="18">
    <source>
        <dbReference type="Proteomes" id="UP000602510"/>
    </source>
</evidence>
<keyword evidence="9 13" id="KW-0472">Membrane</keyword>
<evidence type="ECO:0000256" key="12">
    <source>
        <dbReference type="SAM" id="MobiDB-lite"/>
    </source>
</evidence>
<evidence type="ECO:0000256" key="10">
    <source>
        <dbReference type="ARBA" id="ARBA00023303"/>
    </source>
</evidence>
<keyword evidence="3 11" id="KW-0633">Potassium transport</keyword>
<keyword evidence="2 11" id="KW-0813">Transport</keyword>
<dbReference type="EMBL" id="JAACNO010001006">
    <property type="protein sequence ID" value="KAF4143554.1"/>
    <property type="molecule type" value="Genomic_DNA"/>
</dbReference>
<keyword evidence="5 11" id="KW-0851">Voltage-gated channel</keyword>
<dbReference type="Proteomes" id="UP000704712">
    <property type="component" value="Unassembled WGS sequence"/>
</dbReference>